<protein>
    <submittedName>
        <fullName evidence="1">Uncharacterized protein</fullName>
    </submittedName>
</protein>
<dbReference type="EMBL" id="BPLR01011609">
    <property type="protein sequence ID" value="GIY47676.1"/>
    <property type="molecule type" value="Genomic_DNA"/>
</dbReference>
<dbReference type="Proteomes" id="UP001054945">
    <property type="component" value="Unassembled WGS sequence"/>
</dbReference>
<organism evidence="1 2">
    <name type="scientific">Caerostris extrusa</name>
    <name type="common">Bark spider</name>
    <name type="synonym">Caerostris bankana</name>
    <dbReference type="NCBI Taxonomy" id="172846"/>
    <lineage>
        <taxon>Eukaryota</taxon>
        <taxon>Metazoa</taxon>
        <taxon>Ecdysozoa</taxon>
        <taxon>Arthropoda</taxon>
        <taxon>Chelicerata</taxon>
        <taxon>Arachnida</taxon>
        <taxon>Araneae</taxon>
        <taxon>Araneomorphae</taxon>
        <taxon>Entelegynae</taxon>
        <taxon>Araneoidea</taxon>
        <taxon>Araneidae</taxon>
        <taxon>Caerostris</taxon>
    </lineage>
</organism>
<evidence type="ECO:0000313" key="2">
    <source>
        <dbReference type="Proteomes" id="UP001054945"/>
    </source>
</evidence>
<keyword evidence="2" id="KW-1185">Reference proteome</keyword>
<gene>
    <name evidence="1" type="ORF">CEXT_588831</name>
</gene>
<dbReference type="AlphaFoldDB" id="A0AAV4TQ77"/>
<name>A0AAV4TQ77_CAEEX</name>
<comment type="caution">
    <text evidence="1">The sequence shown here is derived from an EMBL/GenBank/DDBJ whole genome shotgun (WGS) entry which is preliminary data.</text>
</comment>
<reference evidence="1 2" key="1">
    <citation type="submission" date="2021-06" db="EMBL/GenBank/DDBJ databases">
        <title>Caerostris extrusa draft genome.</title>
        <authorList>
            <person name="Kono N."/>
            <person name="Arakawa K."/>
        </authorList>
    </citation>
    <scope>NUCLEOTIDE SEQUENCE [LARGE SCALE GENOMIC DNA]</scope>
</reference>
<accession>A0AAV4TQ77</accession>
<proteinExistence type="predicted"/>
<evidence type="ECO:0000313" key="1">
    <source>
        <dbReference type="EMBL" id="GIY47676.1"/>
    </source>
</evidence>
<sequence length="70" mass="7940">MQISFSDPNAFHQEHLDLIPPVFFEDIGRLGGRVSLVYDFEARASCPHPNTFVGLHLACWIDQVMNRLVA</sequence>